<dbReference type="EMBL" id="JAAAUQ010000243">
    <property type="protein sequence ID" value="KAF9152450.1"/>
    <property type="molecule type" value="Genomic_DNA"/>
</dbReference>
<accession>A0A9P5VCN5</accession>
<organism evidence="3 4">
    <name type="scientific">Linnemannia schmuckeri</name>
    <dbReference type="NCBI Taxonomy" id="64567"/>
    <lineage>
        <taxon>Eukaryota</taxon>
        <taxon>Fungi</taxon>
        <taxon>Fungi incertae sedis</taxon>
        <taxon>Mucoromycota</taxon>
        <taxon>Mortierellomycotina</taxon>
        <taxon>Mortierellomycetes</taxon>
        <taxon>Mortierellales</taxon>
        <taxon>Mortierellaceae</taxon>
        <taxon>Linnemannia</taxon>
    </lineage>
</organism>
<dbReference type="InterPro" id="IPR036058">
    <property type="entry name" value="Kazal_dom_sf"/>
</dbReference>
<keyword evidence="1" id="KW-0812">Transmembrane</keyword>
<dbReference type="PROSITE" id="PS51465">
    <property type="entry name" value="KAZAL_2"/>
    <property type="match status" value="1"/>
</dbReference>
<keyword evidence="4" id="KW-1185">Reference proteome</keyword>
<proteinExistence type="predicted"/>
<keyword evidence="1" id="KW-1133">Transmembrane helix</keyword>
<dbReference type="Proteomes" id="UP000748756">
    <property type="component" value="Unassembled WGS sequence"/>
</dbReference>
<sequence length="153" mass="16839">MKSSTIVSLTFIAIMSIMITISTVAPVVEANNNSKPKPPKCKTACTKKYDPRCAKLECGEYRTFGNQCMYEAYVCEHPNEKVKLISKTACSEKATTTPPPTCAKACMQIYDPVCAKFEDGRTETFGNQCELDNAMCGRPKEKVDVTKGECPKS</sequence>
<keyword evidence="1" id="KW-0472">Membrane</keyword>
<evidence type="ECO:0000259" key="2">
    <source>
        <dbReference type="PROSITE" id="PS51465"/>
    </source>
</evidence>
<dbReference type="InterPro" id="IPR002350">
    <property type="entry name" value="Kazal_dom"/>
</dbReference>
<feature type="domain" description="Kazal-like" evidence="2">
    <location>
        <begin position="96"/>
        <end position="152"/>
    </location>
</feature>
<evidence type="ECO:0000256" key="1">
    <source>
        <dbReference type="SAM" id="Phobius"/>
    </source>
</evidence>
<evidence type="ECO:0000313" key="4">
    <source>
        <dbReference type="Proteomes" id="UP000748756"/>
    </source>
</evidence>
<gene>
    <name evidence="3" type="ORF">BG015_005246</name>
</gene>
<dbReference type="AlphaFoldDB" id="A0A9P5VCN5"/>
<dbReference type="OrthoDB" id="7451940at2759"/>
<reference evidence="3" key="1">
    <citation type="journal article" date="2020" name="Fungal Divers.">
        <title>Resolving the Mortierellaceae phylogeny through synthesis of multi-gene phylogenetics and phylogenomics.</title>
        <authorList>
            <person name="Vandepol N."/>
            <person name="Liber J."/>
            <person name="Desiro A."/>
            <person name="Na H."/>
            <person name="Kennedy M."/>
            <person name="Barry K."/>
            <person name="Grigoriev I.V."/>
            <person name="Miller A.N."/>
            <person name="O'Donnell K."/>
            <person name="Stajich J.E."/>
            <person name="Bonito G."/>
        </authorList>
    </citation>
    <scope>NUCLEOTIDE SEQUENCE</scope>
    <source>
        <strain evidence="3">NRRL 6426</strain>
    </source>
</reference>
<dbReference type="SUPFAM" id="SSF100895">
    <property type="entry name" value="Kazal-type serine protease inhibitors"/>
    <property type="match status" value="1"/>
</dbReference>
<comment type="caution">
    <text evidence="3">The sequence shown here is derived from an EMBL/GenBank/DDBJ whole genome shotgun (WGS) entry which is preliminary data.</text>
</comment>
<evidence type="ECO:0000313" key="3">
    <source>
        <dbReference type="EMBL" id="KAF9152450.1"/>
    </source>
</evidence>
<feature type="transmembrane region" description="Helical" evidence="1">
    <location>
        <begin position="6"/>
        <end position="28"/>
    </location>
</feature>
<dbReference type="Gene3D" id="3.30.60.30">
    <property type="match status" value="2"/>
</dbReference>
<protein>
    <recommendedName>
        <fullName evidence="2">Kazal-like domain-containing protein</fullName>
    </recommendedName>
</protein>
<name>A0A9P5VCN5_9FUNG</name>